<protein>
    <submittedName>
        <fullName evidence="1">Uncharacterized protein</fullName>
    </submittedName>
</protein>
<accession>A0A022R9X7</accession>
<dbReference type="Proteomes" id="UP000030748">
    <property type="component" value="Unassembled WGS sequence"/>
</dbReference>
<gene>
    <name evidence="1" type="ORF">MIMGU_mgv11b014465mg</name>
</gene>
<dbReference type="AlphaFoldDB" id="A0A022R9X7"/>
<name>A0A022R9X7_ERYGU</name>
<organism evidence="1 2">
    <name type="scientific">Erythranthe guttata</name>
    <name type="common">Yellow monkey flower</name>
    <name type="synonym">Mimulus guttatus</name>
    <dbReference type="NCBI Taxonomy" id="4155"/>
    <lineage>
        <taxon>Eukaryota</taxon>
        <taxon>Viridiplantae</taxon>
        <taxon>Streptophyta</taxon>
        <taxon>Embryophyta</taxon>
        <taxon>Tracheophyta</taxon>
        <taxon>Spermatophyta</taxon>
        <taxon>Magnoliopsida</taxon>
        <taxon>eudicotyledons</taxon>
        <taxon>Gunneridae</taxon>
        <taxon>Pentapetalae</taxon>
        <taxon>asterids</taxon>
        <taxon>lamiids</taxon>
        <taxon>Lamiales</taxon>
        <taxon>Phrymaceae</taxon>
        <taxon>Erythranthe</taxon>
    </lineage>
</organism>
<keyword evidence="2" id="KW-1185">Reference proteome</keyword>
<evidence type="ECO:0000313" key="2">
    <source>
        <dbReference type="Proteomes" id="UP000030748"/>
    </source>
</evidence>
<proteinExistence type="predicted"/>
<dbReference type="EMBL" id="KI630566">
    <property type="protein sequence ID" value="EYU37152.1"/>
    <property type="molecule type" value="Genomic_DNA"/>
</dbReference>
<sequence>MFDKFSCSRQIKKIRISFIFSNEYTFEKCEKKSLFFFHLKKKSRHVTGPGHTTPIKLFNMYQRIVVCFLYTQKKKKKSQSTPQ</sequence>
<reference evidence="1 2" key="1">
    <citation type="journal article" date="2013" name="Proc. Natl. Acad. Sci. U.S.A.">
        <title>Fine-scale variation in meiotic recombination in Mimulus inferred from population shotgun sequencing.</title>
        <authorList>
            <person name="Hellsten U."/>
            <person name="Wright K.M."/>
            <person name="Jenkins J."/>
            <person name="Shu S."/>
            <person name="Yuan Y."/>
            <person name="Wessler S.R."/>
            <person name="Schmutz J."/>
            <person name="Willis J.H."/>
            <person name="Rokhsar D.S."/>
        </authorList>
    </citation>
    <scope>NUCLEOTIDE SEQUENCE [LARGE SCALE GENOMIC DNA]</scope>
    <source>
        <strain evidence="2">cv. DUN x IM62</strain>
    </source>
</reference>
<evidence type="ECO:0000313" key="1">
    <source>
        <dbReference type="EMBL" id="EYU37152.1"/>
    </source>
</evidence>